<evidence type="ECO:0000256" key="1">
    <source>
        <dbReference type="SAM" id="SignalP"/>
    </source>
</evidence>
<feature type="signal peptide" evidence="1">
    <location>
        <begin position="1"/>
        <end position="16"/>
    </location>
</feature>
<keyword evidence="1" id="KW-0732">Signal</keyword>
<organism evidence="2">
    <name type="scientific">Rhizophora mucronata</name>
    <name type="common">Asiatic mangrove</name>
    <dbReference type="NCBI Taxonomy" id="61149"/>
    <lineage>
        <taxon>Eukaryota</taxon>
        <taxon>Viridiplantae</taxon>
        <taxon>Streptophyta</taxon>
        <taxon>Embryophyta</taxon>
        <taxon>Tracheophyta</taxon>
        <taxon>Spermatophyta</taxon>
        <taxon>Magnoliopsida</taxon>
        <taxon>eudicotyledons</taxon>
        <taxon>Gunneridae</taxon>
        <taxon>Pentapetalae</taxon>
        <taxon>rosids</taxon>
        <taxon>fabids</taxon>
        <taxon>Malpighiales</taxon>
        <taxon>Rhizophoraceae</taxon>
        <taxon>Rhizophora</taxon>
    </lineage>
</organism>
<dbReference type="AlphaFoldDB" id="A0A2P2PGG6"/>
<dbReference type="EMBL" id="GGEC01073360">
    <property type="protein sequence ID" value="MBX53844.1"/>
    <property type="molecule type" value="Transcribed_RNA"/>
</dbReference>
<proteinExistence type="predicted"/>
<accession>A0A2P2PGG6</accession>
<feature type="chain" id="PRO_5015135011" evidence="1">
    <location>
        <begin position="17"/>
        <end position="40"/>
    </location>
</feature>
<evidence type="ECO:0000313" key="2">
    <source>
        <dbReference type="EMBL" id="MBX53844.1"/>
    </source>
</evidence>
<sequence length="40" mass="5109">MLIFFLCLWHVFKCRMLYQDPSHEFWHAKLEWKVKYSLPH</sequence>
<protein>
    <submittedName>
        <fullName evidence="2">Uncharacterized protein</fullName>
    </submittedName>
</protein>
<name>A0A2P2PGG6_RHIMU</name>
<reference evidence="2" key="1">
    <citation type="submission" date="2018-02" db="EMBL/GenBank/DDBJ databases">
        <title>Rhizophora mucronata_Transcriptome.</title>
        <authorList>
            <person name="Meera S.P."/>
            <person name="Sreeshan A."/>
            <person name="Augustine A."/>
        </authorList>
    </citation>
    <scope>NUCLEOTIDE SEQUENCE</scope>
    <source>
        <tissue evidence="2">Leaf</tissue>
    </source>
</reference>